<dbReference type="Proteomes" id="UP000178601">
    <property type="component" value="Unassembled WGS sequence"/>
</dbReference>
<keyword evidence="5 8" id="KW-0378">Hydrolase</keyword>
<keyword evidence="3 8" id="KW-0540">Nuclease</keyword>
<keyword evidence="8" id="KW-0800">Toxin</keyword>
<dbReference type="InterPro" id="IPR002716">
    <property type="entry name" value="PIN_dom"/>
</dbReference>
<comment type="cofactor">
    <cofactor evidence="1 8">
        <name>Mg(2+)</name>
        <dbReference type="ChEBI" id="CHEBI:18420"/>
    </cofactor>
</comment>
<evidence type="ECO:0000256" key="3">
    <source>
        <dbReference type="ARBA" id="ARBA00022722"/>
    </source>
</evidence>
<proteinExistence type="inferred from homology"/>
<comment type="caution">
    <text evidence="10">The sequence shown here is derived from an EMBL/GenBank/DDBJ whole genome shotgun (WGS) entry which is preliminary data.</text>
</comment>
<organism evidence="10 11">
    <name type="scientific">Candidatus Kaiserbacteria bacterium RIFCSPLOWO2_12_FULL_53_8</name>
    <dbReference type="NCBI Taxonomy" id="1798529"/>
    <lineage>
        <taxon>Bacteria</taxon>
        <taxon>Candidatus Kaiseribacteriota</taxon>
    </lineage>
</organism>
<gene>
    <name evidence="8" type="primary">vapC</name>
    <name evidence="10" type="ORF">A3H16_00125</name>
</gene>
<dbReference type="SUPFAM" id="SSF88723">
    <property type="entry name" value="PIN domain-like"/>
    <property type="match status" value="1"/>
</dbReference>
<dbReference type="EC" id="3.1.-.-" evidence="8"/>
<sequence>MYTLDTNAILYYVAGDQSVRELVDEALLANAPLYVSAITVAELLIFPKLSPEEEGGIRKFLSICSIILLDFSLADRAGSIGREYHLELADSIIAATALFTGSTLVTRNMRDFRRVPSLALQCI</sequence>
<dbReference type="InterPro" id="IPR029060">
    <property type="entry name" value="PIN-like_dom_sf"/>
</dbReference>
<dbReference type="GO" id="GO:0004540">
    <property type="term" value="F:RNA nuclease activity"/>
    <property type="evidence" value="ECO:0007669"/>
    <property type="project" value="InterPro"/>
</dbReference>
<dbReference type="AlphaFoldDB" id="A0A1F6G030"/>
<evidence type="ECO:0000256" key="5">
    <source>
        <dbReference type="ARBA" id="ARBA00022801"/>
    </source>
</evidence>
<evidence type="ECO:0000256" key="2">
    <source>
        <dbReference type="ARBA" id="ARBA00022649"/>
    </source>
</evidence>
<accession>A0A1F6G030</accession>
<dbReference type="EMBL" id="MFMQ01000051">
    <property type="protein sequence ID" value="OGG91462.1"/>
    <property type="molecule type" value="Genomic_DNA"/>
</dbReference>
<evidence type="ECO:0000256" key="6">
    <source>
        <dbReference type="ARBA" id="ARBA00022842"/>
    </source>
</evidence>
<dbReference type="CDD" id="cd18738">
    <property type="entry name" value="PIN_VapC4-5_FitB-like"/>
    <property type="match status" value="1"/>
</dbReference>
<protein>
    <recommendedName>
        <fullName evidence="8">Ribonuclease VapC</fullName>
        <shortName evidence="8">RNase VapC</shortName>
        <ecNumber evidence="8">3.1.-.-</ecNumber>
    </recommendedName>
    <alternativeName>
        <fullName evidence="8">Toxin VapC</fullName>
    </alternativeName>
</protein>
<comment type="function">
    <text evidence="8">Toxic component of a toxin-antitoxin (TA) system. An RNase.</text>
</comment>
<dbReference type="InterPro" id="IPR050556">
    <property type="entry name" value="Type_II_TA_system_RNase"/>
</dbReference>
<evidence type="ECO:0000259" key="9">
    <source>
        <dbReference type="Pfam" id="PF01850"/>
    </source>
</evidence>
<feature type="domain" description="PIN" evidence="9">
    <location>
        <begin position="3"/>
        <end position="116"/>
    </location>
</feature>
<dbReference type="PANTHER" id="PTHR33653:SF1">
    <property type="entry name" value="RIBONUCLEASE VAPC2"/>
    <property type="match status" value="1"/>
</dbReference>
<dbReference type="InterPro" id="IPR022907">
    <property type="entry name" value="VapC_family"/>
</dbReference>
<evidence type="ECO:0000313" key="10">
    <source>
        <dbReference type="EMBL" id="OGG91462.1"/>
    </source>
</evidence>
<dbReference type="GO" id="GO:0016787">
    <property type="term" value="F:hydrolase activity"/>
    <property type="evidence" value="ECO:0007669"/>
    <property type="project" value="UniProtKB-KW"/>
</dbReference>
<feature type="binding site" evidence="8">
    <location>
        <position position="90"/>
    </location>
    <ligand>
        <name>Mg(2+)</name>
        <dbReference type="ChEBI" id="CHEBI:18420"/>
    </ligand>
</feature>
<name>A0A1F6G030_9BACT</name>
<dbReference type="PANTHER" id="PTHR33653">
    <property type="entry name" value="RIBONUCLEASE VAPC2"/>
    <property type="match status" value="1"/>
</dbReference>
<evidence type="ECO:0000256" key="7">
    <source>
        <dbReference type="ARBA" id="ARBA00038093"/>
    </source>
</evidence>
<feature type="binding site" evidence="8">
    <location>
        <position position="5"/>
    </location>
    <ligand>
        <name>Mg(2+)</name>
        <dbReference type="ChEBI" id="CHEBI:18420"/>
    </ligand>
</feature>
<dbReference type="Gene3D" id="3.40.50.1010">
    <property type="entry name" value="5'-nuclease"/>
    <property type="match status" value="1"/>
</dbReference>
<keyword evidence="6 8" id="KW-0460">Magnesium</keyword>
<evidence type="ECO:0000256" key="8">
    <source>
        <dbReference type="HAMAP-Rule" id="MF_00265"/>
    </source>
</evidence>
<comment type="similarity">
    <text evidence="7 8">Belongs to the PINc/VapC protein family.</text>
</comment>
<dbReference type="GO" id="GO:0000287">
    <property type="term" value="F:magnesium ion binding"/>
    <property type="evidence" value="ECO:0007669"/>
    <property type="project" value="UniProtKB-UniRule"/>
</dbReference>
<evidence type="ECO:0000256" key="1">
    <source>
        <dbReference type="ARBA" id="ARBA00001946"/>
    </source>
</evidence>
<dbReference type="HAMAP" id="MF_00265">
    <property type="entry name" value="VapC_Nob1"/>
    <property type="match status" value="1"/>
</dbReference>
<keyword evidence="2 8" id="KW-1277">Toxin-antitoxin system</keyword>
<keyword evidence="4 8" id="KW-0479">Metal-binding</keyword>
<dbReference type="Pfam" id="PF01850">
    <property type="entry name" value="PIN"/>
    <property type="match status" value="1"/>
</dbReference>
<dbReference type="GO" id="GO:0090729">
    <property type="term" value="F:toxin activity"/>
    <property type="evidence" value="ECO:0007669"/>
    <property type="project" value="UniProtKB-KW"/>
</dbReference>
<evidence type="ECO:0000256" key="4">
    <source>
        <dbReference type="ARBA" id="ARBA00022723"/>
    </source>
</evidence>
<reference evidence="10 11" key="1">
    <citation type="journal article" date="2016" name="Nat. Commun.">
        <title>Thousands of microbial genomes shed light on interconnected biogeochemical processes in an aquifer system.</title>
        <authorList>
            <person name="Anantharaman K."/>
            <person name="Brown C.T."/>
            <person name="Hug L.A."/>
            <person name="Sharon I."/>
            <person name="Castelle C.J."/>
            <person name="Probst A.J."/>
            <person name="Thomas B.C."/>
            <person name="Singh A."/>
            <person name="Wilkins M.J."/>
            <person name="Karaoz U."/>
            <person name="Brodie E.L."/>
            <person name="Williams K.H."/>
            <person name="Hubbard S.S."/>
            <person name="Banfield J.F."/>
        </authorList>
    </citation>
    <scope>NUCLEOTIDE SEQUENCE [LARGE SCALE GENOMIC DNA]</scope>
</reference>
<evidence type="ECO:0000313" key="11">
    <source>
        <dbReference type="Proteomes" id="UP000178601"/>
    </source>
</evidence>